<feature type="transmembrane region" description="Helical" evidence="7">
    <location>
        <begin position="20"/>
        <end position="40"/>
    </location>
</feature>
<name>A0A377G6M8_9GAMM</name>
<protein>
    <submittedName>
        <fullName evidence="8">Putative MFS family transporter protein</fullName>
    </submittedName>
</protein>
<evidence type="ECO:0000313" key="9">
    <source>
        <dbReference type="Proteomes" id="UP000254554"/>
    </source>
</evidence>
<keyword evidence="6 7" id="KW-0472">Membrane</keyword>
<reference evidence="8 9" key="1">
    <citation type="submission" date="2018-06" db="EMBL/GenBank/DDBJ databases">
        <authorList>
            <consortium name="Pathogen Informatics"/>
            <person name="Doyle S."/>
        </authorList>
    </citation>
    <scope>NUCLEOTIDE SEQUENCE [LARGE SCALE GENOMIC DNA]</scope>
    <source>
        <strain evidence="8 9">NCTC11370</strain>
    </source>
</reference>
<keyword evidence="3" id="KW-1003">Cell membrane</keyword>
<dbReference type="GO" id="GO:0022857">
    <property type="term" value="F:transmembrane transporter activity"/>
    <property type="evidence" value="ECO:0007669"/>
    <property type="project" value="InterPro"/>
</dbReference>
<dbReference type="InterPro" id="IPR050171">
    <property type="entry name" value="MFS_Transporters"/>
</dbReference>
<dbReference type="PANTHER" id="PTHR23517">
    <property type="entry name" value="RESISTANCE PROTEIN MDTM, PUTATIVE-RELATED-RELATED"/>
    <property type="match status" value="1"/>
</dbReference>
<keyword evidence="9" id="KW-1185">Reference proteome</keyword>
<dbReference type="EMBL" id="UGGT01000001">
    <property type="protein sequence ID" value="STO20462.1"/>
    <property type="molecule type" value="Genomic_DNA"/>
</dbReference>
<dbReference type="OrthoDB" id="5637952at2"/>
<keyword evidence="4 7" id="KW-0812">Transmembrane</keyword>
<feature type="transmembrane region" description="Helical" evidence="7">
    <location>
        <begin position="219"/>
        <end position="236"/>
    </location>
</feature>
<dbReference type="SUPFAM" id="SSF103473">
    <property type="entry name" value="MFS general substrate transporter"/>
    <property type="match status" value="1"/>
</dbReference>
<sequence length="398" mass="43910">MFALLSHRLNLLPKLSKTCYLLLLFSFLECAAGGIAYYLSLYLGTSTPLTKLQIGQVGSIVGFGALSGALCSTYITDRLNSKNIIVISLLFLGLSFFCLPQSANFLAISGCAFIIGIATSMFLTTNNTLLLQKAPQDQNSLRLVQSMKVVSENLGNSCSILLIMFFAAQYYGQIFEVIGLFFLFFALNAMKYLSVRKAPLEHSPNEGKETNQQENNKRLYITLSAVFIAGIIYAQQRIAYPLFLNEKFSSFIITAILFWLDPIIVSFFQVKITKIVSALKIHHQLAIGGLLLGTGLFTLTVVSRVGGAILACLTFILGEMLFMPTSFVQCYESAGNKRKGMATGAWRSAYSSGLVVGPTLSGFLMEYYSYNACWILAGILGFFLFILFFFQEKSLNTI</sequence>
<feature type="transmembrane region" description="Helical" evidence="7">
    <location>
        <begin position="83"/>
        <end position="99"/>
    </location>
</feature>
<evidence type="ECO:0000256" key="4">
    <source>
        <dbReference type="ARBA" id="ARBA00022692"/>
    </source>
</evidence>
<gene>
    <name evidence="8" type="ORF">NCTC11370_00516</name>
</gene>
<dbReference type="GeneID" id="93292849"/>
<evidence type="ECO:0000256" key="1">
    <source>
        <dbReference type="ARBA" id="ARBA00004651"/>
    </source>
</evidence>
<evidence type="ECO:0000256" key="2">
    <source>
        <dbReference type="ARBA" id="ARBA00022448"/>
    </source>
</evidence>
<dbReference type="PANTHER" id="PTHR23517:SF3">
    <property type="entry name" value="INTEGRAL MEMBRANE TRANSPORT PROTEIN"/>
    <property type="match status" value="1"/>
</dbReference>
<evidence type="ECO:0000256" key="7">
    <source>
        <dbReference type="SAM" id="Phobius"/>
    </source>
</evidence>
<dbReference type="STRING" id="1094715.GCA_000236165_01905"/>
<keyword evidence="5 7" id="KW-1133">Transmembrane helix</keyword>
<accession>A0A377G6M8</accession>
<keyword evidence="2" id="KW-0813">Transport</keyword>
<dbReference type="Pfam" id="PF07690">
    <property type="entry name" value="MFS_1"/>
    <property type="match status" value="1"/>
</dbReference>
<feature type="transmembrane region" description="Helical" evidence="7">
    <location>
        <begin position="248"/>
        <end position="268"/>
    </location>
</feature>
<dbReference type="AlphaFoldDB" id="A0A377G6M8"/>
<dbReference type="Proteomes" id="UP000254554">
    <property type="component" value="Unassembled WGS sequence"/>
</dbReference>
<dbReference type="RefSeq" id="WP_019349940.1">
    <property type="nucleotide sequence ID" value="NZ_UGGT01000001.1"/>
</dbReference>
<evidence type="ECO:0000313" key="8">
    <source>
        <dbReference type="EMBL" id="STO20462.1"/>
    </source>
</evidence>
<feature type="transmembrane region" description="Helical" evidence="7">
    <location>
        <begin position="289"/>
        <end position="317"/>
    </location>
</feature>
<organism evidence="8 9">
    <name type="scientific">Fluoribacter dumoffii</name>
    <dbReference type="NCBI Taxonomy" id="463"/>
    <lineage>
        <taxon>Bacteria</taxon>
        <taxon>Pseudomonadati</taxon>
        <taxon>Pseudomonadota</taxon>
        <taxon>Gammaproteobacteria</taxon>
        <taxon>Legionellales</taxon>
        <taxon>Legionellaceae</taxon>
        <taxon>Fluoribacter</taxon>
    </lineage>
</organism>
<dbReference type="Gene3D" id="1.20.1250.20">
    <property type="entry name" value="MFS general substrate transporter like domains"/>
    <property type="match status" value="2"/>
</dbReference>
<evidence type="ECO:0000256" key="5">
    <source>
        <dbReference type="ARBA" id="ARBA00022989"/>
    </source>
</evidence>
<feature type="transmembrane region" description="Helical" evidence="7">
    <location>
        <begin position="174"/>
        <end position="193"/>
    </location>
</feature>
<feature type="transmembrane region" description="Helical" evidence="7">
    <location>
        <begin position="52"/>
        <end position="71"/>
    </location>
</feature>
<evidence type="ECO:0000256" key="3">
    <source>
        <dbReference type="ARBA" id="ARBA00022475"/>
    </source>
</evidence>
<comment type="subcellular location">
    <subcellularLocation>
        <location evidence="1">Cell membrane</location>
        <topology evidence="1">Multi-pass membrane protein</topology>
    </subcellularLocation>
</comment>
<proteinExistence type="predicted"/>
<dbReference type="InterPro" id="IPR011701">
    <property type="entry name" value="MFS"/>
</dbReference>
<feature type="transmembrane region" description="Helical" evidence="7">
    <location>
        <begin position="367"/>
        <end position="390"/>
    </location>
</feature>
<evidence type="ECO:0000256" key="6">
    <source>
        <dbReference type="ARBA" id="ARBA00023136"/>
    </source>
</evidence>
<dbReference type="GO" id="GO:0005886">
    <property type="term" value="C:plasma membrane"/>
    <property type="evidence" value="ECO:0007669"/>
    <property type="project" value="UniProtKB-SubCell"/>
</dbReference>
<dbReference type="InterPro" id="IPR036259">
    <property type="entry name" value="MFS_trans_sf"/>
</dbReference>